<dbReference type="EMBL" id="KV442027">
    <property type="protein sequence ID" value="OAQ31915.1"/>
    <property type="molecule type" value="Genomic_DNA"/>
</dbReference>
<dbReference type="AlphaFoldDB" id="A0A197K355"/>
<name>A0A197K355_9FUNG</name>
<evidence type="ECO:0000256" key="2">
    <source>
        <dbReference type="SAM" id="MobiDB-lite"/>
    </source>
</evidence>
<organism evidence="3 4">
    <name type="scientific">Linnemannia elongata AG-77</name>
    <dbReference type="NCBI Taxonomy" id="1314771"/>
    <lineage>
        <taxon>Eukaryota</taxon>
        <taxon>Fungi</taxon>
        <taxon>Fungi incertae sedis</taxon>
        <taxon>Mucoromycota</taxon>
        <taxon>Mortierellomycotina</taxon>
        <taxon>Mortierellomycetes</taxon>
        <taxon>Mortierellales</taxon>
        <taxon>Mortierellaceae</taxon>
        <taxon>Linnemannia</taxon>
    </lineage>
</organism>
<feature type="region of interest" description="Disordered" evidence="2">
    <location>
        <begin position="197"/>
        <end position="226"/>
    </location>
</feature>
<evidence type="ECO:0000313" key="4">
    <source>
        <dbReference type="Proteomes" id="UP000078512"/>
    </source>
</evidence>
<feature type="compositionally biased region" description="Basic and acidic residues" evidence="2">
    <location>
        <begin position="125"/>
        <end position="138"/>
    </location>
</feature>
<feature type="compositionally biased region" description="Low complexity" evidence="2">
    <location>
        <begin position="217"/>
        <end position="226"/>
    </location>
</feature>
<proteinExistence type="predicted"/>
<protein>
    <submittedName>
        <fullName evidence="3">Uncharacterized protein</fullName>
    </submittedName>
</protein>
<feature type="region of interest" description="Disordered" evidence="2">
    <location>
        <begin position="125"/>
        <end position="159"/>
    </location>
</feature>
<keyword evidence="1" id="KW-0175">Coiled coil</keyword>
<feature type="compositionally biased region" description="Polar residues" evidence="2">
    <location>
        <begin position="200"/>
        <end position="216"/>
    </location>
</feature>
<sequence>MHGPNKERLCTPISFQPSLWLFFSLFCHLHLLFFPFYLYCPFAGLSCHLLLFQNTRRKACTLRLFFINTQVLSQSWLTFFSPSPRISPFPSYKATQLLPSMSTSSAKNLSAMSTTINLQEYREIQQREREHEQEEAFNKSHARKKSRSNAQLLSSPQPTTMYTAEDQLRRTNIAPHISASTLSTAASTATSATAIVTTSGPASPSLSTATPQQKSAQHQQILTQMQQHQHFLAQQQLLTQQQQTSPTSPTPIYTIDAFITRYAHKLQSLDHSIKGKVLTAETLKSDPLQDQRRRELYLSISSYEAKLVEYEDKIEKLFRLKICNGK</sequence>
<keyword evidence="4" id="KW-1185">Reference proteome</keyword>
<feature type="coiled-coil region" evidence="1">
    <location>
        <begin position="293"/>
        <end position="320"/>
    </location>
</feature>
<evidence type="ECO:0000256" key="1">
    <source>
        <dbReference type="SAM" id="Coils"/>
    </source>
</evidence>
<feature type="compositionally biased region" description="Polar residues" evidence="2">
    <location>
        <begin position="148"/>
        <end position="159"/>
    </location>
</feature>
<gene>
    <name evidence="3" type="ORF">K457DRAFT_890097</name>
</gene>
<accession>A0A197K355</accession>
<dbReference type="OrthoDB" id="2421493at2759"/>
<evidence type="ECO:0000313" key="3">
    <source>
        <dbReference type="EMBL" id="OAQ31915.1"/>
    </source>
</evidence>
<reference evidence="3 4" key="1">
    <citation type="submission" date="2016-05" db="EMBL/GenBank/DDBJ databases">
        <title>Genome sequencing reveals origins of a unique bacterial endosymbiosis in the earliest lineages of terrestrial Fungi.</title>
        <authorList>
            <consortium name="DOE Joint Genome Institute"/>
            <person name="Uehling J."/>
            <person name="Gryganskyi A."/>
            <person name="Hameed K."/>
            <person name="Tschaplinski T."/>
            <person name="Misztal P."/>
            <person name="Wu S."/>
            <person name="Desiro A."/>
            <person name="Vande Pol N."/>
            <person name="Du Z.-Y."/>
            <person name="Zienkiewicz A."/>
            <person name="Zienkiewicz K."/>
            <person name="Morin E."/>
            <person name="Tisserant E."/>
            <person name="Splivallo R."/>
            <person name="Hainaut M."/>
            <person name="Henrissat B."/>
            <person name="Ohm R."/>
            <person name="Kuo A."/>
            <person name="Yan J."/>
            <person name="Lipzen A."/>
            <person name="Nolan M."/>
            <person name="Labutti K."/>
            <person name="Barry K."/>
            <person name="Goldstein A."/>
            <person name="Labbe J."/>
            <person name="Schadt C."/>
            <person name="Tuskan G."/>
            <person name="Grigoriev I."/>
            <person name="Martin F."/>
            <person name="Vilgalys R."/>
            <person name="Bonito G."/>
        </authorList>
    </citation>
    <scope>NUCLEOTIDE SEQUENCE [LARGE SCALE GENOMIC DNA]</scope>
    <source>
        <strain evidence="3 4">AG-77</strain>
    </source>
</reference>
<dbReference type="Proteomes" id="UP000078512">
    <property type="component" value="Unassembled WGS sequence"/>
</dbReference>